<reference evidence="7" key="1">
    <citation type="submission" date="2023-08" db="EMBL/GenBank/DDBJ databases">
        <title>Reference Genome Resource for the Citrus Pathogen Phytophthora citrophthora.</title>
        <authorList>
            <person name="Moller H."/>
            <person name="Coetzee B."/>
            <person name="Rose L.J."/>
            <person name="Van Niekerk J.M."/>
        </authorList>
    </citation>
    <scope>NUCLEOTIDE SEQUENCE</scope>
    <source>
        <strain evidence="7">STE-U-9442</strain>
    </source>
</reference>
<feature type="region of interest" description="Disordered" evidence="4">
    <location>
        <begin position="488"/>
        <end position="534"/>
    </location>
</feature>
<comment type="subcellular location">
    <subcellularLocation>
        <location evidence="2">Nucleus</location>
    </subcellularLocation>
</comment>
<dbReference type="Gene3D" id="3.90.660.10">
    <property type="match status" value="1"/>
</dbReference>
<evidence type="ECO:0000256" key="4">
    <source>
        <dbReference type="SAM" id="MobiDB-lite"/>
    </source>
</evidence>
<feature type="compositionally biased region" description="Basic residues" evidence="4">
    <location>
        <begin position="953"/>
        <end position="967"/>
    </location>
</feature>
<dbReference type="SUPFAM" id="SSF47676">
    <property type="entry name" value="Conserved domain common to transcription factors TFIIS, elongin A, CRSP70"/>
    <property type="match status" value="1"/>
</dbReference>
<keyword evidence="2" id="KW-0539">Nucleus</keyword>
<feature type="compositionally biased region" description="Low complexity" evidence="4">
    <location>
        <begin position="522"/>
        <end position="534"/>
    </location>
</feature>
<dbReference type="Gene3D" id="3.50.50.60">
    <property type="entry name" value="FAD/NAD(P)-binding domain"/>
    <property type="match status" value="1"/>
</dbReference>
<feature type="compositionally biased region" description="Basic and acidic residues" evidence="4">
    <location>
        <begin position="701"/>
        <end position="714"/>
    </location>
</feature>
<feature type="region of interest" description="Disordered" evidence="4">
    <location>
        <begin position="953"/>
        <end position="986"/>
    </location>
</feature>
<comment type="similarity">
    <text evidence="1">Belongs to the IWS1 family.</text>
</comment>
<feature type="region of interest" description="Disordered" evidence="4">
    <location>
        <begin position="751"/>
        <end position="770"/>
    </location>
</feature>
<dbReference type="GO" id="GO:0005634">
    <property type="term" value="C:nucleus"/>
    <property type="evidence" value="ECO:0007669"/>
    <property type="project" value="UniProtKB-SubCell"/>
</dbReference>
<dbReference type="GO" id="GO:0016973">
    <property type="term" value="P:poly(A)+ mRNA export from nucleus"/>
    <property type="evidence" value="ECO:0007669"/>
    <property type="project" value="TreeGrafter"/>
</dbReference>
<evidence type="ECO:0000259" key="6">
    <source>
        <dbReference type="PROSITE" id="PS51319"/>
    </source>
</evidence>
<dbReference type="InterPro" id="IPR011993">
    <property type="entry name" value="PH-like_dom_sf"/>
</dbReference>
<accession>A0AAD9G0T5</accession>
<protein>
    <submittedName>
        <fullName evidence="7">Protein IWS1 1</fullName>
    </submittedName>
</protein>
<dbReference type="Proteomes" id="UP001259832">
    <property type="component" value="Unassembled WGS sequence"/>
</dbReference>
<dbReference type="PANTHER" id="PTHR46010:SF1">
    <property type="entry name" value="PROTEIN IWS1 HOMOLOG"/>
    <property type="match status" value="1"/>
</dbReference>
<feature type="region of interest" description="Disordered" evidence="4">
    <location>
        <begin position="1632"/>
        <end position="1715"/>
    </location>
</feature>
<dbReference type="EMBL" id="JASMQC010000045">
    <property type="protein sequence ID" value="KAK1929745.1"/>
    <property type="molecule type" value="Genomic_DNA"/>
</dbReference>
<dbReference type="SUPFAM" id="SSF50729">
    <property type="entry name" value="PH domain-like"/>
    <property type="match status" value="1"/>
</dbReference>
<keyword evidence="3" id="KW-0175">Coiled coil</keyword>
<comment type="caution">
    <text evidence="7">The sequence shown here is derived from an EMBL/GenBank/DDBJ whole genome shotgun (WGS) entry which is preliminary data.</text>
</comment>
<dbReference type="InterPro" id="IPR051037">
    <property type="entry name" value="RNAPII_TF_IWS1"/>
</dbReference>
<proteinExistence type="inferred from homology"/>
<evidence type="ECO:0000259" key="5">
    <source>
        <dbReference type="PROSITE" id="PS50003"/>
    </source>
</evidence>
<dbReference type="PANTHER" id="PTHR46010">
    <property type="entry name" value="PROTEIN IWS1 HOMOLOG"/>
    <property type="match status" value="1"/>
</dbReference>
<feature type="compositionally biased region" description="Acidic residues" evidence="4">
    <location>
        <begin position="728"/>
        <end position="737"/>
    </location>
</feature>
<feature type="coiled-coil region" evidence="3">
    <location>
        <begin position="1341"/>
        <end position="1428"/>
    </location>
</feature>
<dbReference type="PROSITE" id="PS50003">
    <property type="entry name" value="PH_DOMAIN"/>
    <property type="match status" value="1"/>
</dbReference>
<evidence type="ECO:0000256" key="3">
    <source>
        <dbReference type="SAM" id="Coils"/>
    </source>
</evidence>
<feature type="compositionally biased region" description="Pro residues" evidence="4">
    <location>
        <begin position="1643"/>
        <end position="1658"/>
    </location>
</feature>
<dbReference type="InterPro" id="IPR035441">
    <property type="entry name" value="TFIIS/LEDGF_dom_sf"/>
</dbReference>
<feature type="compositionally biased region" description="Basic residues" evidence="4">
    <location>
        <begin position="1041"/>
        <end position="1055"/>
    </location>
</feature>
<dbReference type="InterPro" id="IPR001849">
    <property type="entry name" value="PH_domain"/>
</dbReference>
<evidence type="ECO:0000313" key="7">
    <source>
        <dbReference type="EMBL" id="KAK1929745.1"/>
    </source>
</evidence>
<organism evidence="7 8">
    <name type="scientific">Phytophthora citrophthora</name>
    <dbReference type="NCBI Taxonomy" id="4793"/>
    <lineage>
        <taxon>Eukaryota</taxon>
        <taxon>Sar</taxon>
        <taxon>Stramenopiles</taxon>
        <taxon>Oomycota</taxon>
        <taxon>Peronosporomycetes</taxon>
        <taxon>Peronosporales</taxon>
        <taxon>Peronosporaceae</taxon>
        <taxon>Phytophthora</taxon>
    </lineage>
</organism>
<feature type="compositionally biased region" description="Acidic residues" evidence="4">
    <location>
        <begin position="645"/>
        <end position="655"/>
    </location>
</feature>
<keyword evidence="8" id="KW-1185">Reference proteome</keyword>
<feature type="domain" description="PH" evidence="5">
    <location>
        <begin position="390"/>
        <end position="486"/>
    </location>
</feature>
<feature type="coiled-coil region" evidence="3">
    <location>
        <begin position="1229"/>
        <end position="1312"/>
    </location>
</feature>
<dbReference type="SUPFAM" id="SSF51905">
    <property type="entry name" value="FAD/NAD(P)-binding domain"/>
    <property type="match status" value="1"/>
</dbReference>
<feature type="compositionally biased region" description="Acidic residues" evidence="4">
    <location>
        <begin position="1682"/>
        <end position="1694"/>
    </location>
</feature>
<dbReference type="InterPro" id="IPR017923">
    <property type="entry name" value="TFIIS_N"/>
</dbReference>
<dbReference type="InterPro" id="IPR036188">
    <property type="entry name" value="FAD/NAD-bd_sf"/>
</dbReference>
<evidence type="ECO:0000256" key="1">
    <source>
        <dbReference type="ARBA" id="ARBA00037992"/>
    </source>
</evidence>
<feature type="region of interest" description="Disordered" evidence="4">
    <location>
        <begin position="1017"/>
        <end position="1119"/>
    </location>
</feature>
<feature type="compositionally biased region" description="Low complexity" evidence="4">
    <location>
        <begin position="1671"/>
        <end position="1681"/>
    </location>
</feature>
<feature type="region of interest" description="Disordered" evidence="4">
    <location>
        <begin position="579"/>
        <end position="599"/>
    </location>
</feature>
<sequence length="1729" mass="196115">MEWTLIVGGGLTGAALARLLQEAKLTRGYVSDVMVWDRNSILGGRVMARSFPKQRNVHVDMGAQYWTPKSDHNDDFRQKLTNSGHLVPFAENEITDDPHKGPVKSHLVSPDGKGFRAMVEHLLEGTEAKLSTHLESFQVLDDKRIQVTTNGGKEEVVDELVLTCPIPNVLAILKKSNSFHVAPEIMRALESVTYSQRFAAAYVFDEKAIPTVEELVWTAKYVSNDESDVIRFLCWDHRKKRASDKSPPSLIVHTSVPFGSAFIDDTRPNDEILAIITKALREALPSLPAERDARLHRWRISQVTVPYHDPNTAEGEDPVAALVLSTNPRIIVAGDSFLGSGFDNCLVSAKTAANFLQGKDIGKLSNAVTRRKDSGEKQSFINRKVIPYWKVLLTTWCYLRKKSRHDRWQRRYFEATTHYLTYYKNRESEKLLACIDLWRTQTIDFNCVDSDKLEFSIAIGEQSYLLKADSQDDAARWVKGLQARQYRPEGTPSEVFSLRSEHMDAESDASSEYGGRRPRNASSDSGSRRSSLSLSYVETQNPVVPNAAAIARLSLSHADAPNPVVPNANLIARASFSHAEASNPVVPSTNGSPPKYPMVNTNQQVTRSVVAPSTAAKTAEEETAANAQCCAPCDERKKRSINEMFGDEDSDDSGNEEIPRTSTTTTADASGLFGSDSESDDEEEKPAKRPASPPSKRVKKSRDDDENRKRRPEGDEYDSGDEVAANKDDDDFIDGDDDLADVLGEYAEDRQQFDDERPLDEPEQTQQQKDDFFDRTLKSLKTGRSRSKLNLSPQEMEQITQEVLYRMDKAYADDLASIVERRPALEKIKFVDNALHILRKLQFQPMLLDFDLLTIVKKWIQPLDDGSLPNVGLRTRMLEMVSKMPVFKEHLKRSGLGKVVMVLMKHPQETPENKELCRSLVERWSRAVFNKTLDFSKLAELEAEKAENEIYRRRERARRQKKSKSKARTTERGGNVFNARNVDPDVKPDISERAELPEQLHIDFLLRPQSKIDMNAVQAKKVDPDSRKARLTKRMQEIARPGRKTKRATGQHSRRAGMVSKQMRGEQATGANGSVNDEEVPDQGRKDQRRRSKTDEADEKDELNDLHPDHFGNQQGELADSERVFPAPTSHVAALNRELKSLETRYFRTRLNLEKITEKNDQLRREMKKVAGHNAKQEREIFKLRHLIDRIQSERKQLEQQAIYNRDYAKKIEHRFFMGTKGKSLAQCNLELSTRLRALEETLKKKDEALEKTQQEREEARDKLSIVQRALDTRLESYELNGCLHTGLLFEIAKLQDHAEALALQLAQERKRVSVLGTQLRTSQKREEGLEDARTVREVLLATLEKERAALDEQLAQLSGDVKTAECEKATLLRFIHEQAEEKFQLEARLKDQQAQRQQEKERSQHALERWEEEKQRLKVILQNSQQETERQRVEHEKVLAVLHEQEEATSALRARETEMKVQLERLENTRKKWEEDFLAAKDVCRELQATVDQHEATGRQLRSELDALDATRRELLAQLETKQTEERALREAMEAALKDLEALSKQRNDAAKAMSEAVTISASSLEEQQALERQVESQRSQLEKLKTAKNLLQNAMLEQLAALRKQLHVERRQRIEAEARIKHVTAPVSSCRPGTVDWEVPHPLPSAPSPSPAPLPPYLSSRRSDTDLPSALSSSSSASSSDEEICEALEEEFSPVKRMSIPPSPVPSPVLDDEANVSLLELAGDIDN</sequence>
<dbReference type="Pfam" id="PF08711">
    <property type="entry name" value="Med26"/>
    <property type="match status" value="1"/>
</dbReference>
<feature type="coiled-coil region" evidence="3">
    <location>
        <begin position="1457"/>
        <end position="1621"/>
    </location>
</feature>
<feature type="domain" description="TFIIS N-terminal" evidence="6">
    <location>
        <begin position="854"/>
        <end position="931"/>
    </location>
</feature>
<evidence type="ECO:0000313" key="8">
    <source>
        <dbReference type="Proteomes" id="UP001259832"/>
    </source>
</evidence>
<feature type="region of interest" description="Disordered" evidence="4">
    <location>
        <begin position="644"/>
        <end position="737"/>
    </location>
</feature>
<feature type="coiled-coil region" evidence="3">
    <location>
        <begin position="1132"/>
        <end position="1201"/>
    </location>
</feature>
<dbReference type="Pfam" id="PF00169">
    <property type="entry name" value="PH"/>
    <property type="match status" value="1"/>
</dbReference>
<evidence type="ECO:0000256" key="2">
    <source>
        <dbReference type="PROSITE-ProRule" id="PRU00649"/>
    </source>
</evidence>
<dbReference type="Pfam" id="PF13450">
    <property type="entry name" value="NAD_binding_8"/>
    <property type="match status" value="1"/>
</dbReference>
<dbReference type="PROSITE" id="PS51319">
    <property type="entry name" value="TFIIS_N"/>
    <property type="match status" value="1"/>
</dbReference>
<dbReference type="SMART" id="SM00233">
    <property type="entry name" value="PH"/>
    <property type="match status" value="1"/>
</dbReference>
<feature type="compositionally biased region" description="Basic and acidic residues" evidence="4">
    <location>
        <begin position="751"/>
        <end position="760"/>
    </location>
</feature>
<gene>
    <name evidence="7" type="ORF">P3T76_014780</name>
</gene>
<dbReference type="Gene3D" id="1.20.930.10">
    <property type="entry name" value="Conserved domain common to transcription factors TFIIS, elongin A, CRSP70"/>
    <property type="match status" value="1"/>
</dbReference>
<dbReference type="Gene3D" id="2.30.29.30">
    <property type="entry name" value="Pleckstrin-homology domain (PH domain)/Phosphotyrosine-binding domain (PTB)"/>
    <property type="match status" value="1"/>
</dbReference>
<name>A0AAD9G0T5_9STRA</name>